<accession>A0AAN0MAT7</accession>
<feature type="transmembrane region" description="Helical" evidence="7">
    <location>
        <begin position="85"/>
        <end position="105"/>
    </location>
</feature>
<evidence type="ECO:0000256" key="2">
    <source>
        <dbReference type="ARBA" id="ARBA00007430"/>
    </source>
</evidence>
<gene>
    <name evidence="8" type="ORF">AABB31_04940</name>
</gene>
<dbReference type="EMBL" id="CP151767">
    <property type="protein sequence ID" value="WZU68271.1"/>
    <property type="molecule type" value="Genomic_DNA"/>
</dbReference>
<comment type="similarity">
    <text evidence="2">Belongs to the polysaccharide synthase family.</text>
</comment>
<dbReference type="InterPro" id="IPR050833">
    <property type="entry name" value="Poly_Biosynth_Transport"/>
</dbReference>
<keyword evidence="4 7" id="KW-0812">Transmembrane</keyword>
<keyword evidence="3" id="KW-1003">Cell membrane</keyword>
<evidence type="ECO:0000256" key="7">
    <source>
        <dbReference type="SAM" id="Phobius"/>
    </source>
</evidence>
<feature type="transmembrane region" description="Helical" evidence="7">
    <location>
        <begin position="232"/>
        <end position="250"/>
    </location>
</feature>
<evidence type="ECO:0000256" key="5">
    <source>
        <dbReference type="ARBA" id="ARBA00022989"/>
    </source>
</evidence>
<name>A0AAN0MAT7_9RHOB</name>
<evidence type="ECO:0000256" key="6">
    <source>
        <dbReference type="ARBA" id="ARBA00023136"/>
    </source>
</evidence>
<feature type="transmembrane region" description="Helical" evidence="7">
    <location>
        <begin position="319"/>
        <end position="341"/>
    </location>
</feature>
<dbReference type="PANTHER" id="PTHR30250:SF10">
    <property type="entry name" value="LIPOPOLYSACCHARIDE BIOSYNTHESIS PROTEIN WZXC"/>
    <property type="match status" value="1"/>
</dbReference>
<feature type="transmembrane region" description="Helical" evidence="7">
    <location>
        <begin position="285"/>
        <end position="307"/>
    </location>
</feature>
<evidence type="ECO:0000313" key="9">
    <source>
        <dbReference type="Proteomes" id="UP001470809"/>
    </source>
</evidence>
<dbReference type="RefSeq" id="WP_342077563.1">
    <property type="nucleotide sequence ID" value="NZ_CP151767.2"/>
</dbReference>
<dbReference type="KEGG" id="yrh:AABB31_04940"/>
<evidence type="ECO:0000313" key="8">
    <source>
        <dbReference type="EMBL" id="WZU68271.1"/>
    </source>
</evidence>
<feature type="transmembrane region" description="Helical" evidence="7">
    <location>
        <begin position="353"/>
        <end position="376"/>
    </location>
</feature>
<protein>
    <submittedName>
        <fullName evidence="8">Oligosaccharide flippase family protein</fullName>
    </submittedName>
</protein>
<comment type="subcellular location">
    <subcellularLocation>
        <location evidence="1">Cell membrane</location>
        <topology evidence="1">Multi-pass membrane protein</topology>
    </subcellularLocation>
</comment>
<dbReference type="GO" id="GO:0005886">
    <property type="term" value="C:plasma membrane"/>
    <property type="evidence" value="ECO:0007669"/>
    <property type="project" value="UniProtKB-SubCell"/>
</dbReference>
<feature type="transmembrane region" description="Helical" evidence="7">
    <location>
        <begin position="111"/>
        <end position="131"/>
    </location>
</feature>
<feature type="transmembrane region" description="Helical" evidence="7">
    <location>
        <begin position="382"/>
        <end position="402"/>
    </location>
</feature>
<sequence>MSWTTKILAQNLFAYGASEVASKASRLLVVIAVARSLELTEIGLAAAAFAAGDVLKSVTENGVGQRIIAARDADLAATCATAHRIFWAWCVGLFAVQIAIGAAIFATGGSAMLFALITILAAEYLSMPAGLVQAALAMRSGKLRATAGIAGAQVVGANLISAALVFVWPSAIALVLPRLLAAPIWLIAMRRLHPWQREVQAGFAPLRPFIQFGWAVLGVEIVKALRLQADKIIVGAFMGADALGLYFMAFNAGLSLSNAFSTAFSTVLFPYLSRAQNKAIALRQSMLLGLGLISPAVLIQYALAPIYVPILFGPGWDEVAGIVAVLCLVAIPTTLWSAAAGWLRSQGRPQSELIGTIGITLGLVCSTVLLVPYGLLAVATGYAVACFVLMSFASLPVILASFGPTPEKV</sequence>
<dbReference type="AlphaFoldDB" id="A0AAN0MAT7"/>
<reference evidence="9" key="1">
    <citation type="submission" date="2024-04" db="EMBL/GenBank/DDBJ databases">
        <title>Phylogenomic analyses of a clade within the roseobacter group suggest taxonomic reassignments of species of the genera Aestuariivita, Citreicella, Loktanella, Nautella, Pelagibaca, Ruegeria, Thalassobius, Thiobacimonas and Tropicibacter, and the proposal o.</title>
        <authorList>
            <person name="Jeon C.O."/>
        </authorList>
    </citation>
    <scope>NUCLEOTIDE SEQUENCE [LARGE SCALE GENOMIC DNA]</scope>
    <source>
        <strain evidence="9">SS1-5</strain>
    </source>
</reference>
<evidence type="ECO:0000256" key="3">
    <source>
        <dbReference type="ARBA" id="ARBA00022475"/>
    </source>
</evidence>
<organism evidence="8 9">
    <name type="scientific">Yoonia rhodophyticola</name>
    <dbReference type="NCBI Taxonomy" id="3137370"/>
    <lineage>
        <taxon>Bacteria</taxon>
        <taxon>Pseudomonadati</taxon>
        <taxon>Pseudomonadota</taxon>
        <taxon>Alphaproteobacteria</taxon>
        <taxon>Rhodobacterales</taxon>
        <taxon>Paracoccaceae</taxon>
        <taxon>Yoonia</taxon>
    </lineage>
</organism>
<proteinExistence type="inferred from homology"/>
<evidence type="ECO:0000256" key="1">
    <source>
        <dbReference type="ARBA" id="ARBA00004651"/>
    </source>
</evidence>
<dbReference type="Proteomes" id="UP001470809">
    <property type="component" value="Chromosome"/>
</dbReference>
<dbReference type="Pfam" id="PF13440">
    <property type="entry name" value="Polysacc_synt_3"/>
    <property type="match status" value="1"/>
</dbReference>
<dbReference type="PANTHER" id="PTHR30250">
    <property type="entry name" value="PST FAMILY PREDICTED COLANIC ACID TRANSPORTER"/>
    <property type="match status" value="1"/>
</dbReference>
<evidence type="ECO:0000256" key="4">
    <source>
        <dbReference type="ARBA" id="ARBA00022692"/>
    </source>
</evidence>
<keyword evidence="5 7" id="KW-1133">Transmembrane helix</keyword>
<keyword evidence="6 7" id="KW-0472">Membrane</keyword>
<reference evidence="8 9" key="2">
    <citation type="submission" date="2024-08" db="EMBL/GenBank/DDBJ databases">
        <title>Phylogenomic analyses of a clade within the roseobacter group suggest taxonomic reassignments of species of the genera Aestuariivita, Citreicella, Loktanella, Nautella, Pelagibaca, Ruegeria, Thalassobius, Thiobacimonas and Tropicibacter, and the proposal o.</title>
        <authorList>
            <person name="Jeon C.O."/>
        </authorList>
    </citation>
    <scope>NUCLEOTIDE SEQUENCE [LARGE SCALE GENOMIC DNA]</scope>
    <source>
        <strain evidence="8 9">SS1-5</strain>
    </source>
</reference>
<keyword evidence="9" id="KW-1185">Reference proteome</keyword>